<feature type="transmembrane region" description="Helical" evidence="8">
    <location>
        <begin position="202"/>
        <end position="226"/>
    </location>
</feature>
<keyword evidence="11" id="KW-1185">Reference proteome</keyword>
<dbReference type="PANTHER" id="PTHR43271">
    <property type="entry name" value="BLL2771 PROTEIN"/>
    <property type="match status" value="1"/>
</dbReference>
<evidence type="ECO:0000256" key="8">
    <source>
        <dbReference type="SAM" id="Phobius"/>
    </source>
</evidence>
<dbReference type="GO" id="GO:0005886">
    <property type="term" value="C:plasma membrane"/>
    <property type="evidence" value="ECO:0007669"/>
    <property type="project" value="UniProtKB-SubCell"/>
</dbReference>
<dbReference type="EMBL" id="SMGG01000006">
    <property type="protein sequence ID" value="TCK59381.1"/>
    <property type="molecule type" value="Genomic_DNA"/>
</dbReference>
<feature type="transmembrane region" description="Helical" evidence="8">
    <location>
        <begin position="35"/>
        <end position="60"/>
    </location>
</feature>
<dbReference type="InterPro" id="IPR036259">
    <property type="entry name" value="MFS_trans_sf"/>
</dbReference>
<feature type="transmembrane region" description="Helical" evidence="8">
    <location>
        <begin position="327"/>
        <end position="348"/>
    </location>
</feature>
<dbReference type="Pfam" id="PF07690">
    <property type="entry name" value="MFS_1"/>
    <property type="match status" value="1"/>
</dbReference>
<keyword evidence="4" id="KW-1003">Cell membrane</keyword>
<feature type="transmembrane region" description="Helical" evidence="8">
    <location>
        <begin position="354"/>
        <end position="376"/>
    </location>
</feature>
<evidence type="ECO:0000256" key="1">
    <source>
        <dbReference type="ARBA" id="ARBA00004651"/>
    </source>
</evidence>
<keyword evidence="6 8" id="KW-1133">Transmembrane helix</keyword>
<feature type="transmembrane region" description="Helical" evidence="8">
    <location>
        <begin position="101"/>
        <end position="119"/>
    </location>
</feature>
<feature type="transmembrane region" description="Helical" evidence="8">
    <location>
        <begin position="72"/>
        <end position="89"/>
    </location>
</feature>
<comment type="caution">
    <text evidence="10">The sequence shown here is derived from an EMBL/GenBank/DDBJ whole genome shotgun (WGS) entry which is preliminary data.</text>
</comment>
<dbReference type="Proteomes" id="UP000294614">
    <property type="component" value="Unassembled WGS sequence"/>
</dbReference>
<feature type="transmembrane region" description="Helical" evidence="8">
    <location>
        <begin position="155"/>
        <end position="176"/>
    </location>
</feature>
<dbReference type="InterPro" id="IPR011701">
    <property type="entry name" value="MFS"/>
</dbReference>
<feature type="transmembrane region" description="Helical" evidence="8">
    <location>
        <begin position="131"/>
        <end position="149"/>
    </location>
</feature>
<comment type="subcellular location">
    <subcellularLocation>
        <location evidence="1">Cell membrane</location>
        <topology evidence="1">Multi-pass membrane protein</topology>
    </subcellularLocation>
</comment>
<organism evidence="10 11">
    <name type="scientific">Seleniivibrio woodruffii</name>
    <dbReference type="NCBI Taxonomy" id="1078050"/>
    <lineage>
        <taxon>Bacteria</taxon>
        <taxon>Pseudomonadati</taxon>
        <taxon>Deferribacterota</taxon>
        <taxon>Deferribacteres</taxon>
        <taxon>Deferribacterales</taxon>
        <taxon>Geovibrionaceae</taxon>
        <taxon>Seleniivibrio</taxon>
    </lineage>
</organism>
<dbReference type="PROSITE" id="PS50850">
    <property type="entry name" value="MFS"/>
    <property type="match status" value="1"/>
</dbReference>
<dbReference type="InterPro" id="IPR020846">
    <property type="entry name" value="MFS_dom"/>
</dbReference>
<name>A0A4V2PRL7_9BACT</name>
<proteinExistence type="inferred from homology"/>
<evidence type="ECO:0000313" key="11">
    <source>
        <dbReference type="Proteomes" id="UP000294614"/>
    </source>
</evidence>
<accession>A0A4V2PRL7</accession>
<dbReference type="AlphaFoldDB" id="A0A4V2PRL7"/>
<evidence type="ECO:0000256" key="6">
    <source>
        <dbReference type="ARBA" id="ARBA00022989"/>
    </source>
</evidence>
<keyword evidence="3" id="KW-0813">Transport</keyword>
<feature type="transmembrane region" description="Helical" evidence="8">
    <location>
        <begin position="7"/>
        <end position="23"/>
    </location>
</feature>
<evidence type="ECO:0000256" key="5">
    <source>
        <dbReference type="ARBA" id="ARBA00022692"/>
    </source>
</evidence>
<feature type="transmembrane region" description="Helical" evidence="8">
    <location>
        <begin position="292"/>
        <end position="315"/>
    </location>
</feature>
<dbReference type="CDD" id="cd17324">
    <property type="entry name" value="MFS_NepI_like"/>
    <property type="match status" value="1"/>
</dbReference>
<keyword evidence="7 8" id="KW-0472">Membrane</keyword>
<reference evidence="10 11" key="1">
    <citation type="submission" date="2019-03" db="EMBL/GenBank/DDBJ databases">
        <title>Genomic Encyclopedia of Type Strains, Phase IV (KMG-IV): sequencing the most valuable type-strain genomes for metagenomic binning, comparative biology and taxonomic classification.</title>
        <authorList>
            <person name="Goeker M."/>
        </authorList>
    </citation>
    <scope>NUCLEOTIDE SEQUENCE [LARGE SCALE GENOMIC DNA]</scope>
    <source>
        <strain evidence="10 11">DSM 24984</strain>
    </source>
</reference>
<evidence type="ECO:0000256" key="2">
    <source>
        <dbReference type="ARBA" id="ARBA00008335"/>
    </source>
</evidence>
<dbReference type="SUPFAM" id="SSF103473">
    <property type="entry name" value="MFS general substrate transporter"/>
    <property type="match status" value="1"/>
</dbReference>
<dbReference type="RefSeq" id="WP_132874294.1">
    <property type="nucleotide sequence ID" value="NZ_SMGG01000006.1"/>
</dbReference>
<dbReference type="OrthoDB" id="9780737at2"/>
<feature type="transmembrane region" description="Helical" evidence="8">
    <location>
        <begin position="238"/>
        <end position="258"/>
    </location>
</feature>
<dbReference type="Gene3D" id="1.20.1250.20">
    <property type="entry name" value="MFS general substrate transporter like domains"/>
    <property type="match status" value="1"/>
</dbReference>
<dbReference type="PANTHER" id="PTHR43271:SF1">
    <property type="entry name" value="INNER MEMBRANE TRANSPORT PROTEIN YNFM"/>
    <property type="match status" value="1"/>
</dbReference>
<evidence type="ECO:0000256" key="4">
    <source>
        <dbReference type="ARBA" id="ARBA00022475"/>
    </source>
</evidence>
<sequence length="382" mass="42015">MKNGKEFLILMFATVMTISSLYAPQPVQPIIAEEFGLSMSAASLLTTATMAPLAIAPVFYGYILESVSAGRVLIYSLAFLCVCQFLFFFSNTFALLVAARFLQGCAIPAVLTGIMTYISDTSEKSDVQKNIALYIAATIFGGFAGRFFSGMIAHYAGWRTMFVILGVSLAVAVYLIRSLPDNKATLTKMDPQAAKEILSQRLFLMVYIMVFFMFFMFAAILNFVPFRLRQLDPNAGEMVIGIMYTGYVMGVLVSVNIMKIIRLLGSELRTVFAGLTMFVVSLLLFISSDTKLMFLGMFLFCASMFMSHTAAAGYVNKIAEKHKGVTNGLYVAFYYSGGAIGSVLPGLVYQNFGWNTFLLMLGVVMSSAILTGRLVLRSYMIK</sequence>
<keyword evidence="5 8" id="KW-0812">Transmembrane</keyword>
<evidence type="ECO:0000256" key="7">
    <source>
        <dbReference type="ARBA" id="ARBA00023136"/>
    </source>
</evidence>
<gene>
    <name evidence="10" type="ORF">C8D98_2315</name>
</gene>
<evidence type="ECO:0000313" key="10">
    <source>
        <dbReference type="EMBL" id="TCK59381.1"/>
    </source>
</evidence>
<comment type="similarity">
    <text evidence="2">Belongs to the major facilitator superfamily.</text>
</comment>
<evidence type="ECO:0000259" key="9">
    <source>
        <dbReference type="PROSITE" id="PS50850"/>
    </source>
</evidence>
<feature type="transmembrane region" description="Helical" evidence="8">
    <location>
        <begin position="270"/>
        <end position="286"/>
    </location>
</feature>
<dbReference type="GO" id="GO:0022857">
    <property type="term" value="F:transmembrane transporter activity"/>
    <property type="evidence" value="ECO:0007669"/>
    <property type="project" value="InterPro"/>
</dbReference>
<evidence type="ECO:0000256" key="3">
    <source>
        <dbReference type="ARBA" id="ARBA00022448"/>
    </source>
</evidence>
<feature type="domain" description="Major facilitator superfamily (MFS) profile" evidence="9">
    <location>
        <begin position="6"/>
        <end position="379"/>
    </location>
</feature>
<protein>
    <submittedName>
        <fullName evidence="10">YNFM family putative membrane transporter</fullName>
    </submittedName>
</protein>